<feature type="domain" description="Aldehyde dehydrogenase" evidence="5">
    <location>
        <begin position="13"/>
        <end position="475"/>
    </location>
</feature>
<evidence type="ECO:0000313" key="6">
    <source>
        <dbReference type="EMBL" id="SJN09582.1"/>
    </source>
</evidence>
<evidence type="ECO:0000256" key="1">
    <source>
        <dbReference type="ARBA" id="ARBA00009986"/>
    </source>
</evidence>
<proteinExistence type="inferred from homology"/>
<organism evidence="6 7">
    <name type="scientific">Halomonas citrativorans</name>
    <dbReference type="NCBI Taxonomy" id="2742612"/>
    <lineage>
        <taxon>Bacteria</taxon>
        <taxon>Pseudomonadati</taxon>
        <taxon>Pseudomonadota</taxon>
        <taxon>Gammaproteobacteria</taxon>
        <taxon>Oceanospirillales</taxon>
        <taxon>Halomonadaceae</taxon>
        <taxon>Halomonas</taxon>
    </lineage>
</organism>
<dbReference type="InterPro" id="IPR015590">
    <property type="entry name" value="Aldehyde_DH_dom"/>
</dbReference>
<dbReference type="GO" id="GO:0004029">
    <property type="term" value="F:aldehyde dehydrogenase (NAD+) activity"/>
    <property type="evidence" value="ECO:0007669"/>
    <property type="project" value="UniProtKB-EC"/>
</dbReference>
<dbReference type="Pfam" id="PF00171">
    <property type="entry name" value="Aldedh"/>
    <property type="match status" value="1"/>
</dbReference>
<feature type="active site" evidence="3">
    <location>
        <position position="249"/>
    </location>
</feature>
<dbReference type="Gene3D" id="3.40.309.10">
    <property type="entry name" value="Aldehyde Dehydrogenase, Chain A, domain 2"/>
    <property type="match status" value="1"/>
</dbReference>
<keyword evidence="2 4" id="KW-0560">Oxidoreductase</keyword>
<dbReference type="Gene3D" id="3.40.605.10">
    <property type="entry name" value="Aldehyde Dehydrogenase, Chain A, domain 1"/>
    <property type="match status" value="1"/>
</dbReference>
<evidence type="ECO:0000256" key="3">
    <source>
        <dbReference type="PROSITE-ProRule" id="PRU10007"/>
    </source>
</evidence>
<reference evidence="6 7" key="1">
    <citation type="submission" date="2017-02" db="EMBL/GenBank/DDBJ databases">
        <authorList>
            <person name="Dridi B."/>
        </authorList>
    </citation>
    <scope>NUCLEOTIDE SEQUENCE [LARGE SCALE GENOMIC DNA]</scope>
    <source>
        <strain evidence="6 7">JB380</strain>
    </source>
</reference>
<dbReference type="AlphaFoldDB" id="A0A1R4HPW4"/>
<evidence type="ECO:0000256" key="4">
    <source>
        <dbReference type="RuleBase" id="RU003345"/>
    </source>
</evidence>
<evidence type="ECO:0000256" key="2">
    <source>
        <dbReference type="ARBA" id="ARBA00023002"/>
    </source>
</evidence>
<gene>
    <name evidence="6" type="ORF">CZ787_01790</name>
</gene>
<dbReference type="SUPFAM" id="SSF53720">
    <property type="entry name" value="ALDH-like"/>
    <property type="match status" value="1"/>
</dbReference>
<dbReference type="EMBL" id="FUKM01000005">
    <property type="protein sequence ID" value="SJN09582.1"/>
    <property type="molecule type" value="Genomic_DNA"/>
</dbReference>
<evidence type="ECO:0000259" key="5">
    <source>
        <dbReference type="Pfam" id="PF00171"/>
    </source>
</evidence>
<dbReference type="Proteomes" id="UP000196331">
    <property type="component" value="Unassembled WGS sequence"/>
</dbReference>
<dbReference type="EC" id="1.2.1.3" evidence="6"/>
<dbReference type="PANTHER" id="PTHR11699">
    <property type="entry name" value="ALDEHYDE DEHYDROGENASE-RELATED"/>
    <property type="match status" value="1"/>
</dbReference>
<accession>A0A1R4HPW4</accession>
<comment type="caution">
    <text evidence="6">The sequence shown here is derived from an EMBL/GenBank/DDBJ whole genome shotgun (WGS) entry which is preliminary data.</text>
</comment>
<sequence>MTTCYQLYIGGAWRDATGGATFPAINPVNQQAWADLPQANAEDVDAAVSAAREAFDGGWKDTNGLTRATLMQRLAELLESDAERMAQLETTDNGKVIRETRVQMRFAARNYRYFAGWADKLQGDSIPLDRAELVDFTTREPRGVAALITSWNSPMAILANKLAPALAAGCTVVIKPSEMASVTTLAFAELSERAGFPPGVINVVTGDGSVGAALTAHSGIDLISFTGGTATGKAISRIAAEHLTPVTLELGGKSANIVFADADLKQAVTGAVAGIFAAAGQTCIAGSRLLVQRDIYDQVVAQVCERARVIRVGDPRDESTEMGPVATKAQHRRVLDFIDRARTQGAKLAAGGGVPQGDVYGRGYFVEPTVFSDVASDSELAQEEVFGPVLAIIPFETEEQAIAIANGTAYGLVAGLWTQNLARAHRVARQLQVGGVWVNTYRTNAAQAPFGGVKASGTGRERGLHALDEYLEIKNLMIDLSNEARDPFAIRT</sequence>
<dbReference type="InterPro" id="IPR016161">
    <property type="entry name" value="Ald_DH/histidinol_DH"/>
</dbReference>
<protein>
    <submittedName>
        <fullName evidence="6">Aldehyde dehydrogenase</fullName>
        <ecNumber evidence="6">1.2.1.3</ecNumber>
    </submittedName>
</protein>
<dbReference type="InterPro" id="IPR016162">
    <property type="entry name" value="Ald_DH_N"/>
</dbReference>
<dbReference type="InterPro" id="IPR016160">
    <property type="entry name" value="Ald_DH_CS_CYS"/>
</dbReference>
<dbReference type="PROSITE" id="PS00070">
    <property type="entry name" value="ALDEHYDE_DEHYDR_CYS"/>
    <property type="match status" value="1"/>
</dbReference>
<dbReference type="PROSITE" id="PS00687">
    <property type="entry name" value="ALDEHYDE_DEHYDR_GLU"/>
    <property type="match status" value="1"/>
</dbReference>
<evidence type="ECO:0000313" key="7">
    <source>
        <dbReference type="Proteomes" id="UP000196331"/>
    </source>
</evidence>
<name>A0A1R4HPW4_9GAMM</name>
<dbReference type="RefSeq" id="WP_087105610.1">
    <property type="nucleotide sequence ID" value="NZ_FUKM01000005.1"/>
</dbReference>
<comment type="similarity">
    <text evidence="1 4">Belongs to the aldehyde dehydrogenase family.</text>
</comment>
<dbReference type="FunFam" id="3.40.309.10:FF:000012">
    <property type="entry name" value="Betaine aldehyde dehydrogenase"/>
    <property type="match status" value="1"/>
</dbReference>
<dbReference type="FunFam" id="3.40.605.10:FF:000007">
    <property type="entry name" value="NAD/NADP-dependent betaine aldehyde dehydrogenase"/>
    <property type="match status" value="1"/>
</dbReference>
<dbReference type="CDD" id="cd07114">
    <property type="entry name" value="ALDH_DhaS"/>
    <property type="match status" value="1"/>
</dbReference>
<dbReference type="OrthoDB" id="9812625at2"/>
<dbReference type="InterPro" id="IPR016163">
    <property type="entry name" value="Ald_DH_C"/>
</dbReference>
<dbReference type="InterPro" id="IPR029510">
    <property type="entry name" value="Ald_DH_CS_GLU"/>
</dbReference>